<dbReference type="NCBIfam" id="TIGR00360">
    <property type="entry name" value="ComEC_N-term"/>
    <property type="match status" value="1"/>
</dbReference>
<evidence type="ECO:0000256" key="6">
    <source>
        <dbReference type="SAM" id="Phobius"/>
    </source>
</evidence>
<dbReference type="RefSeq" id="WP_249321609.1">
    <property type="nucleotide sequence ID" value="NZ_CP060632.1"/>
</dbReference>
<dbReference type="Proteomes" id="UP000515819">
    <property type="component" value="Chromosome"/>
</dbReference>
<feature type="transmembrane region" description="Helical" evidence="6">
    <location>
        <begin position="25"/>
        <end position="42"/>
    </location>
</feature>
<reference evidence="8 9" key="1">
    <citation type="submission" date="2020-08" db="EMBL/GenBank/DDBJ databases">
        <authorList>
            <person name="Liu C."/>
            <person name="Sun Q."/>
        </authorList>
    </citation>
    <scope>NUCLEOTIDE SEQUENCE [LARGE SCALE GENOMIC DNA]</scope>
    <source>
        <strain evidence="8 9">NSJ-4</strain>
    </source>
</reference>
<feature type="transmembrane region" description="Helical" evidence="6">
    <location>
        <begin position="331"/>
        <end position="348"/>
    </location>
</feature>
<accession>A0A7G9FP36</accession>
<dbReference type="InterPro" id="IPR004797">
    <property type="entry name" value="Competence_ComEC/Rec2"/>
</dbReference>
<feature type="transmembrane region" description="Helical" evidence="6">
    <location>
        <begin position="390"/>
        <end position="411"/>
    </location>
</feature>
<feature type="transmembrane region" description="Helical" evidence="6">
    <location>
        <begin position="281"/>
        <end position="300"/>
    </location>
</feature>
<evidence type="ECO:0000256" key="4">
    <source>
        <dbReference type="ARBA" id="ARBA00022989"/>
    </source>
</evidence>
<organism evidence="8 9">
    <name type="scientific">Wujia chipingensis</name>
    <dbReference type="NCBI Taxonomy" id="2763670"/>
    <lineage>
        <taxon>Bacteria</taxon>
        <taxon>Bacillati</taxon>
        <taxon>Bacillota</taxon>
        <taxon>Clostridia</taxon>
        <taxon>Lachnospirales</taxon>
        <taxon>Lachnospiraceae</taxon>
        <taxon>Wujia</taxon>
    </lineage>
</organism>
<dbReference type="Pfam" id="PF00753">
    <property type="entry name" value="Lactamase_B"/>
    <property type="match status" value="1"/>
</dbReference>
<evidence type="ECO:0000313" key="9">
    <source>
        <dbReference type="Proteomes" id="UP000515819"/>
    </source>
</evidence>
<dbReference type="GO" id="GO:0030420">
    <property type="term" value="P:establishment of competence for transformation"/>
    <property type="evidence" value="ECO:0007669"/>
    <property type="project" value="InterPro"/>
</dbReference>
<protein>
    <submittedName>
        <fullName evidence="8">DNA internalization-related competence protein ComEC/Rec2</fullName>
    </submittedName>
</protein>
<dbReference type="Gene3D" id="3.60.15.10">
    <property type="entry name" value="Ribonuclease Z/Hydroxyacylglutathione hydrolase-like"/>
    <property type="match status" value="1"/>
</dbReference>
<dbReference type="Pfam" id="PF03772">
    <property type="entry name" value="Competence"/>
    <property type="match status" value="1"/>
</dbReference>
<proteinExistence type="predicted"/>
<feature type="transmembrane region" description="Helical" evidence="6">
    <location>
        <begin position="490"/>
        <end position="510"/>
    </location>
</feature>
<feature type="transmembrane region" description="Helical" evidence="6">
    <location>
        <begin position="452"/>
        <end position="470"/>
    </location>
</feature>
<evidence type="ECO:0000256" key="1">
    <source>
        <dbReference type="ARBA" id="ARBA00004651"/>
    </source>
</evidence>
<evidence type="ECO:0000259" key="7">
    <source>
        <dbReference type="SMART" id="SM00849"/>
    </source>
</evidence>
<evidence type="ECO:0000256" key="2">
    <source>
        <dbReference type="ARBA" id="ARBA00022475"/>
    </source>
</evidence>
<dbReference type="PANTHER" id="PTHR30619">
    <property type="entry name" value="DNA INTERNALIZATION/COMPETENCE PROTEIN COMEC/REC2"/>
    <property type="match status" value="1"/>
</dbReference>
<keyword evidence="5 6" id="KW-0472">Membrane</keyword>
<sequence>MKRPVFCVALAYALGEVIGLYTRTVGEIGIVSAMLVCVGIFVRKKKQGKSACVLGLGIGLGMLGAFLRIPQDLREKPDIRQENGYDIITYATGGETQGKPVICAGILTDRQGETWTMRVLDGADVHGDILLRGVQGEHTIAEIVQVTGTYDTFEHVRNPGGFQSRSYYLARNISGYYYAPQVTTITVNQWEILGLPRYLYYQGKRILYELRIRADCQIAKLLPEEQASLVSGILLGEKSRIDAELKTLYQMGGIAHILAISGLHISLLGGLLFRLMRRARVPIPVAGIITIAGLLLYGMMTGMSLATMRAIWMMVIFLVAQMFGKSYDMPTAMGVALFFMLLCNPVRILDAGMQLSYMAIAGVSLGNYGMKRLHKKTGFRRFQKRYPLRFRVVQSLFYSVTLQGMMLPVVAKTYYEIPVYAGLLNLIVVPGMTVVVAGSWFGLLVSIGTISLGRFVMLPVGWMLQGYTWLCERTLELPWNTLVTGEIRGWQIGMWYGGIACTLVLLRTKTRNKLRDFVYKHTGRFWRKREVVRYTVCTILISMLLQGAGQALCVWQQRTEAIYFLDVGQGDGILIRSPDGRNIVIDGGSTSQSKCGTYTLLPALRSQGMTEIDCWFVTHTDEDHISGLKELLLQGKLTQIKVRTVVFSAYVFQDAALAELEAMIRAAGITIVWMREGDVIGDDTFTLTCLHPTAEYRAKDKNAASLALAYHSDTFDMLFTGDMDADAVADMDIQQDYDCIKLPHHGSKYSYVEGVYAHADYGLISCGYNNRYGHPHTEVLQGLAQEGTKVLRTDEMGAVIFRSR</sequence>
<feature type="transmembrane region" description="Helical" evidence="6">
    <location>
        <begin position="417"/>
        <end position="445"/>
    </location>
</feature>
<keyword evidence="4 6" id="KW-1133">Transmembrane helix</keyword>
<feature type="domain" description="Metallo-beta-lactamase" evidence="7">
    <location>
        <begin position="569"/>
        <end position="768"/>
    </location>
</feature>
<dbReference type="AlphaFoldDB" id="A0A7G9FP36"/>
<evidence type="ECO:0000256" key="5">
    <source>
        <dbReference type="ARBA" id="ARBA00023136"/>
    </source>
</evidence>
<keyword evidence="2" id="KW-1003">Cell membrane</keyword>
<dbReference type="InterPro" id="IPR036866">
    <property type="entry name" value="RibonucZ/Hydroxyglut_hydro"/>
</dbReference>
<keyword evidence="9" id="KW-1185">Reference proteome</keyword>
<dbReference type="NCBIfam" id="TIGR00361">
    <property type="entry name" value="ComEC_Rec2"/>
    <property type="match status" value="1"/>
</dbReference>
<dbReference type="InterPro" id="IPR035681">
    <property type="entry name" value="ComA-like_MBL"/>
</dbReference>
<name>A0A7G9FP36_9FIRM</name>
<evidence type="ECO:0000256" key="3">
    <source>
        <dbReference type="ARBA" id="ARBA00022692"/>
    </source>
</evidence>
<evidence type="ECO:0000313" key="8">
    <source>
        <dbReference type="EMBL" id="QNM00318.1"/>
    </source>
</evidence>
<comment type="subcellular location">
    <subcellularLocation>
        <location evidence="1">Cell membrane</location>
        <topology evidence="1">Multi-pass membrane protein</topology>
    </subcellularLocation>
</comment>
<gene>
    <name evidence="8" type="ORF">H9Q76_03245</name>
</gene>
<dbReference type="EMBL" id="CP060632">
    <property type="protein sequence ID" value="QNM00318.1"/>
    <property type="molecule type" value="Genomic_DNA"/>
</dbReference>
<feature type="transmembrane region" description="Helical" evidence="6">
    <location>
        <begin position="51"/>
        <end position="69"/>
    </location>
</feature>
<keyword evidence="3 6" id="KW-0812">Transmembrane</keyword>
<dbReference type="SMART" id="SM00849">
    <property type="entry name" value="Lactamase_B"/>
    <property type="match status" value="1"/>
</dbReference>
<dbReference type="KEGG" id="wcp:H9Q76_03245"/>
<feature type="transmembrane region" description="Helical" evidence="6">
    <location>
        <begin position="531"/>
        <end position="549"/>
    </location>
</feature>
<dbReference type="CDD" id="cd07731">
    <property type="entry name" value="ComA-like_MBL-fold"/>
    <property type="match status" value="1"/>
</dbReference>
<dbReference type="InterPro" id="IPR052159">
    <property type="entry name" value="Competence_DNA_uptake"/>
</dbReference>
<dbReference type="GO" id="GO:0005886">
    <property type="term" value="C:plasma membrane"/>
    <property type="evidence" value="ECO:0007669"/>
    <property type="project" value="UniProtKB-SubCell"/>
</dbReference>
<dbReference type="InterPro" id="IPR001279">
    <property type="entry name" value="Metallo-B-lactamas"/>
</dbReference>
<feature type="transmembrane region" description="Helical" evidence="6">
    <location>
        <begin position="248"/>
        <end position="269"/>
    </location>
</feature>
<dbReference type="PANTHER" id="PTHR30619:SF1">
    <property type="entry name" value="RECOMBINATION PROTEIN 2"/>
    <property type="match status" value="1"/>
</dbReference>
<dbReference type="SUPFAM" id="SSF56281">
    <property type="entry name" value="Metallo-hydrolase/oxidoreductase"/>
    <property type="match status" value="1"/>
</dbReference>
<dbReference type="InterPro" id="IPR004477">
    <property type="entry name" value="ComEC_N"/>
</dbReference>